<comment type="caution">
    <text evidence="6">The sequence shown here is derived from an EMBL/GenBank/DDBJ whole genome shotgun (WGS) entry which is preliminary data.</text>
</comment>
<sequence>MLVASTHRDPERERAVVAQMLQRRVSGLLLVPTAGDHAWLETRSPRTPMVLVDRAAPGVDADLVAIDDAAAARGAVEHLLAHGHRRIGYVGDHPDVPTSAARLAGYRDALTAHGLDVDELLVRADCPDPVTAGQATRDLLSRNGSAPTALLSAATRCSLGVVPALHATGRTDVALVGFGDFAMADALQPGVTVVDHSAAAVGLAAAERLTERLADPGLPTTTTHVPVRLLQRGSGEPAGMTVAAVIGVDVGTTTSKALVRSDDGRRSRSSRPAPAGRRRRTAAPRPRATRSSTSWSTCCAAGTSTPKPLRESRSGSPRSPSRASPSRACCSTPTVARARRPSPGSTVAAPSRSSASRRATAGSAPPSCAAPACRGTARPASPGCCGSSTRASA</sequence>
<dbReference type="Gene3D" id="3.40.50.2300">
    <property type="match status" value="2"/>
</dbReference>
<accession>A0ABQ6J9M5</accession>
<evidence type="ECO:0000259" key="5">
    <source>
        <dbReference type="Pfam" id="PF13377"/>
    </source>
</evidence>
<evidence type="ECO:0000313" key="6">
    <source>
        <dbReference type="EMBL" id="GMA84883.1"/>
    </source>
</evidence>
<evidence type="ECO:0000313" key="7">
    <source>
        <dbReference type="Proteomes" id="UP001157017"/>
    </source>
</evidence>
<feature type="compositionally biased region" description="Low complexity" evidence="4">
    <location>
        <begin position="283"/>
        <end position="305"/>
    </location>
</feature>
<keyword evidence="3" id="KW-0804">Transcription</keyword>
<dbReference type="Proteomes" id="UP001157017">
    <property type="component" value="Unassembled WGS sequence"/>
</dbReference>
<keyword evidence="7" id="KW-1185">Reference proteome</keyword>
<dbReference type="CDD" id="cd06267">
    <property type="entry name" value="PBP1_LacI_sugar_binding-like"/>
    <property type="match status" value="1"/>
</dbReference>
<organism evidence="6 7">
    <name type="scientific">Angustibacter aerolatus</name>
    <dbReference type="NCBI Taxonomy" id="1162965"/>
    <lineage>
        <taxon>Bacteria</taxon>
        <taxon>Bacillati</taxon>
        <taxon>Actinomycetota</taxon>
        <taxon>Actinomycetes</taxon>
        <taxon>Kineosporiales</taxon>
        <taxon>Kineosporiaceae</taxon>
    </lineage>
</organism>
<gene>
    <name evidence="6" type="ORF">GCM10025868_01330</name>
</gene>
<name>A0ABQ6J9M5_9ACTN</name>
<evidence type="ECO:0000256" key="1">
    <source>
        <dbReference type="ARBA" id="ARBA00023015"/>
    </source>
</evidence>
<feature type="compositionally biased region" description="Low complexity" evidence="4">
    <location>
        <begin position="314"/>
        <end position="331"/>
    </location>
</feature>
<evidence type="ECO:0000256" key="4">
    <source>
        <dbReference type="SAM" id="MobiDB-lite"/>
    </source>
</evidence>
<keyword evidence="2" id="KW-0238">DNA-binding</keyword>
<dbReference type="InterPro" id="IPR046335">
    <property type="entry name" value="LacI/GalR-like_sensor"/>
</dbReference>
<evidence type="ECO:0000256" key="3">
    <source>
        <dbReference type="ARBA" id="ARBA00023163"/>
    </source>
</evidence>
<dbReference type="EMBL" id="BSUZ01000001">
    <property type="protein sequence ID" value="GMA84883.1"/>
    <property type="molecule type" value="Genomic_DNA"/>
</dbReference>
<reference evidence="7" key="1">
    <citation type="journal article" date="2019" name="Int. J. Syst. Evol. Microbiol.">
        <title>The Global Catalogue of Microorganisms (GCM) 10K type strain sequencing project: providing services to taxonomists for standard genome sequencing and annotation.</title>
        <authorList>
            <consortium name="The Broad Institute Genomics Platform"/>
            <consortium name="The Broad Institute Genome Sequencing Center for Infectious Disease"/>
            <person name="Wu L."/>
            <person name="Ma J."/>
        </authorList>
    </citation>
    <scope>NUCLEOTIDE SEQUENCE [LARGE SCALE GENOMIC DNA]</scope>
    <source>
        <strain evidence="7">NBRC 108730</strain>
    </source>
</reference>
<dbReference type="PANTHER" id="PTHR30146">
    <property type="entry name" value="LACI-RELATED TRANSCRIPTIONAL REPRESSOR"/>
    <property type="match status" value="1"/>
</dbReference>
<feature type="region of interest" description="Disordered" evidence="4">
    <location>
        <begin position="256"/>
        <end position="393"/>
    </location>
</feature>
<proteinExistence type="predicted"/>
<feature type="compositionally biased region" description="Low complexity" evidence="4">
    <location>
        <begin position="348"/>
        <end position="373"/>
    </location>
</feature>
<dbReference type="PANTHER" id="PTHR30146:SF109">
    <property type="entry name" value="HTH-TYPE TRANSCRIPTIONAL REGULATOR GALS"/>
    <property type="match status" value="1"/>
</dbReference>
<evidence type="ECO:0000256" key="2">
    <source>
        <dbReference type="ARBA" id="ARBA00023125"/>
    </source>
</evidence>
<feature type="domain" description="Transcriptional regulator LacI/GalR-like sensor" evidence="5">
    <location>
        <begin position="76"/>
        <end position="234"/>
    </location>
</feature>
<protein>
    <recommendedName>
        <fullName evidence="5">Transcriptional regulator LacI/GalR-like sensor domain-containing protein</fullName>
    </recommendedName>
</protein>
<dbReference type="SUPFAM" id="SSF53822">
    <property type="entry name" value="Periplasmic binding protein-like I"/>
    <property type="match status" value="1"/>
</dbReference>
<dbReference type="InterPro" id="IPR028082">
    <property type="entry name" value="Peripla_BP_I"/>
</dbReference>
<keyword evidence="1" id="KW-0805">Transcription regulation</keyword>
<dbReference type="Pfam" id="PF13377">
    <property type="entry name" value="Peripla_BP_3"/>
    <property type="match status" value="1"/>
</dbReference>